<feature type="region of interest" description="Disordered" evidence="1">
    <location>
        <begin position="558"/>
        <end position="591"/>
    </location>
</feature>
<sequence>MREEHDWPGEESESADHASYPTAFSAYPQRYPADDLAGELLEAEPAPVRSAKARRFRKGIGTAFLLAGAAVVVFVVLYAADLMFSIGDVPRGVTVAGVDVGGMSRVAAEATLKDELGPRLSRPVAVKAGDVTTELSPREAGLGLDWQRTVEQAGSQPLNPLTRIASFFTTREVGVVSTSDDHALRAEVTRIAGERVNREVVEGDIRFRGVSGVPNAVEPYAVEPRRGQRLNDVDAAMTAVKDVWLESEFVEWTVDVTPPKVNSGEVHKVLDGTVRPLVSAPVTVRGDGSDAVLTPRTISRALRFAPEEGRLRMSVGRDPLRDAVRPGLMSTEKSPKDARIEFAGASPNIVPSEDGRNINWERTFAPLLDIATKPADRELPVAYDVRKPALSTDAAEDLGIKEVIGEFSTSGVSGDAAKNVAAMARTLNGALVRQGETFSLDARTGPRTASQGYVRAPVHDDGTGRQVIGGGVSQLTSTLYNAAYLAGLKDAGHTAHRHYSDRFPPARDAVSLRDDGSGVDLAFTNDLAKGVAIQAQVSGSTVTVRIWGTAQYRVESDTGERTDYRPAPLTRDEGPRCRPSAGSPGFTVSDTRTLYDRSGREVRSETSTVTYEPRPAVLCVPGRPGSGDLTAGSRNRVR</sequence>
<reference evidence="4 5" key="1">
    <citation type="submission" date="2016-10" db="EMBL/GenBank/DDBJ databases">
        <authorList>
            <person name="de Groot N.N."/>
        </authorList>
    </citation>
    <scope>NUCLEOTIDE SEQUENCE [LARGE SCALE GENOMIC DNA]</scope>
    <source>
        <strain evidence="4 5">CGMCC 4.5506</strain>
    </source>
</reference>
<dbReference type="STRING" id="530584.SAMN05421630_106281"/>
<dbReference type="Pfam" id="PF04294">
    <property type="entry name" value="VanW"/>
    <property type="match status" value="1"/>
</dbReference>
<feature type="compositionally biased region" description="Basic and acidic residues" evidence="1">
    <location>
        <begin position="558"/>
        <end position="576"/>
    </location>
</feature>
<feature type="domain" description="YoaR-like putative peptidoglycan binding" evidence="3">
    <location>
        <begin position="277"/>
        <end position="367"/>
    </location>
</feature>
<keyword evidence="2" id="KW-0472">Membrane</keyword>
<evidence type="ECO:0000256" key="2">
    <source>
        <dbReference type="SAM" id="Phobius"/>
    </source>
</evidence>
<accession>A0A222VXK6</accession>
<evidence type="ECO:0000259" key="3">
    <source>
        <dbReference type="Pfam" id="PF12229"/>
    </source>
</evidence>
<dbReference type="Pfam" id="PF12229">
    <property type="entry name" value="PG_binding_4"/>
    <property type="match status" value="1"/>
</dbReference>
<organism evidence="4 5">
    <name type="scientific">Prauserella marina</name>
    <dbReference type="NCBI Taxonomy" id="530584"/>
    <lineage>
        <taxon>Bacteria</taxon>
        <taxon>Bacillati</taxon>
        <taxon>Actinomycetota</taxon>
        <taxon>Actinomycetes</taxon>
        <taxon>Pseudonocardiales</taxon>
        <taxon>Pseudonocardiaceae</taxon>
        <taxon>Prauserella</taxon>
    </lineage>
</organism>
<dbReference type="AlphaFoldDB" id="A0A222VXK6"/>
<keyword evidence="2" id="KW-0812">Transmembrane</keyword>
<dbReference type="PANTHER" id="PTHR35788:SF1">
    <property type="entry name" value="EXPORTED PROTEIN"/>
    <property type="match status" value="1"/>
</dbReference>
<dbReference type="PANTHER" id="PTHR35788">
    <property type="entry name" value="EXPORTED PROTEIN-RELATED"/>
    <property type="match status" value="1"/>
</dbReference>
<dbReference type="InterPro" id="IPR052913">
    <property type="entry name" value="Glycopeptide_resist_protein"/>
</dbReference>
<keyword evidence="2" id="KW-1133">Transmembrane helix</keyword>
<gene>
    <name evidence="4" type="ORF">SAMN05421630_106281</name>
</gene>
<evidence type="ECO:0000313" key="5">
    <source>
        <dbReference type="Proteomes" id="UP000199494"/>
    </source>
</evidence>
<proteinExistence type="predicted"/>
<dbReference type="RefSeq" id="WP_091806060.1">
    <property type="nucleotide sequence ID" value="NZ_CP016353.1"/>
</dbReference>
<feature type="region of interest" description="Disordered" evidence="1">
    <location>
        <begin position="616"/>
        <end position="638"/>
    </location>
</feature>
<dbReference type="Proteomes" id="UP000199494">
    <property type="component" value="Unassembled WGS sequence"/>
</dbReference>
<evidence type="ECO:0000256" key="1">
    <source>
        <dbReference type="SAM" id="MobiDB-lite"/>
    </source>
</evidence>
<dbReference type="InterPro" id="IPR007391">
    <property type="entry name" value="Vancomycin_resist_VanW"/>
</dbReference>
<protein>
    <submittedName>
        <fullName evidence="4">Vancomycin resistance protein YoaR, contains peptidoglycan-binding and VanW domains</fullName>
    </submittedName>
</protein>
<dbReference type="KEGG" id="pmad:BAY61_31060"/>
<dbReference type="InterPro" id="IPR022029">
    <property type="entry name" value="YoaR-like_PG-bd"/>
</dbReference>
<evidence type="ECO:0000313" key="4">
    <source>
        <dbReference type="EMBL" id="SDD18220.1"/>
    </source>
</evidence>
<dbReference type="EMBL" id="FMZE01000006">
    <property type="protein sequence ID" value="SDD18220.1"/>
    <property type="molecule type" value="Genomic_DNA"/>
</dbReference>
<feature type="transmembrane region" description="Helical" evidence="2">
    <location>
        <begin position="59"/>
        <end position="80"/>
    </location>
</feature>
<dbReference type="OrthoDB" id="9813301at2"/>
<name>A0A222VXK6_9PSEU</name>
<keyword evidence="5" id="KW-1185">Reference proteome</keyword>